<protein>
    <submittedName>
        <fullName evidence="3">ATP-grasp domain-containing protein</fullName>
    </submittedName>
</protein>
<dbReference type="GO" id="GO:0046872">
    <property type="term" value="F:metal ion binding"/>
    <property type="evidence" value="ECO:0007669"/>
    <property type="project" value="InterPro"/>
</dbReference>
<dbReference type="Gene3D" id="2.30.36.100">
    <property type="match status" value="1"/>
</dbReference>
<evidence type="ECO:0000259" key="2">
    <source>
        <dbReference type="PROSITE" id="PS50975"/>
    </source>
</evidence>
<keyword evidence="1" id="KW-0067">ATP-binding</keyword>
<dbReference type="GO" id="GO:0005524">
    <property type="term" value="F:ATP binding"/>
    <property type="evidence" value="ECO:0007669"/>
    <property type="project" value="UniProtKB-UniRule"/>
</dbReference>
<dbReference type="EMBL" id="RCTF01000017">
    <property type="protein sequence ID" value="RLP74841.1"/>
    <property type="molecule type" value="Genomic_DNA"/>
</dbReference>
<keyword evidence="1" id="KW-0547">Nucleotide-binding</keyword>
<dbReference type="Pfam" id="PF18301">
    <property type="entry name" value="preATP-grasp_3"/>
    <property type="match status" value="1"/>
</dbReference>
<dbReference type="Pfam" id="PF02655">
    <property type="entry name" value="ATP-grasp_3"/>
    <property type="match status" value="1"/>
</dbReference>
<name>A0A3L7A5J3_9HYPH</name>
<dbReference type="SUPFAM" id="SSF56059">
    <property type="entry name" value="Glutathione synthetase ATP-binding domain-like"/>
    <property type="match status" value="1"/>
</dbReference>
<dbReference type="Proteomes" id="UP000269692">
    <property type="component" value="Unassembled WGS sequence"/>
</dbReference>
<evidence type="ECO:0000256" key="1">
    <source>
        <dbReference type="PROSITE-ProRule" id="PRU00409"/>
    </source>
</evidence>
<proteinExistence type="predicted"/>
<dbReference type="AlphaFoldDB" id="A0A3L7A5J3"/>
<gene>
    <name evidence="3" type="ORF">D9R14_17700</name>
</gene>
<dbReference type="OrthoDB" id="271331at2"/>
<evidence type="ECO:0000313" key="4">
    <source>
        <dbReference type="Proteomes" id="UP000269692"/>
    </source>
</evidence>
<dbReference type="InterPro" id="IPR040803">
    <property type="entry name" value="MfnD_preATP-grasp"/>
</dbReference>
<comment type="caution">
    <text evidence="3">The sequence shown here is derived from an EMBL/GenBank/DDBJ whole genome shotgun (WGS) entry which is preliminary data.</text>
</comment>
<evidence type="ECO:0000313" key="3">
    <source>
        <dbReference type="EMBL" id="RLP74841.1"/>
    </source>
</evidence>
<dbReference type="Gene3D" id="3.30.470.20">
    <property type="entry name" value="ATP-grasp fold, B domain"/>
    <property type="match status" value="1"/>
</dbReference>
<dbReference type="InterPro" id="IPR011761">
    <property type="entry name" value="ATP-grasp"/>
</dbReference>
<dbReference type="RefSeq" id="WP_121624677.1">
    <property type="nucleotide sequence ID" value="NZ_JACIIW010000005.1"/>
</dbReference>
<dbReference type="PIRSF" id="PIRSF016766">
    <property type="entry name" value="UCP016766_ATPgrasp"/>
    <property type="match status" value="1"/>
</dbReference>
<sequence length="322" mass="32950">MRVFVCEFVTAGGLRDAPLPETLVPEGMRMRDAICADLALLPGVREVLTAHDDRLPAPSDAAIPVPEGADPWAIWSTLAAQADVVWPVAPETGGLLAAMIRRLGRGGARLIASDVEAVETCSSKSATARRLAVAGLPHIPTFAAAAAPDDLPWPRLTKPDDGAGCENTRLWPAGSRPPAAPGLIVQPYVAGIPASLSVLVRPDGARLLAANRQHVAVADGALSLTGLTVGGLPDPDGALARLAQDVAAAFPGLAGIIGIDIVLTPAGPVVVEVNPRVTTAYAGLHAALGVNPAAFLPELIRAGTPPALPHLPPATQVEIALR</sequence>
<reference evidence="3 4" key="1">
    <citation type="submission" date="2018-10" db="EMBL/GenBank/DDBJ databases">
        <title>Xanthobacter tagetidis genome sequencing and assembly.</title>
        <authorList>
            <person name="Maclea K.S."/>
            <person name="Goen A.E."/>
            <person name="Fatima S.A."/>
        </authorList>
    </citation>
    <scope>NUCLEOTIDE SEQUENCE [LARGE SCALE GENOMIC DNA]</scope>
    <source>
        <strain evidence="3 4">ATCC 700314</strain>
    </source>
</reference>
<organism evidence="3 4">
    <name type="scientific">Xanthobacter tagetidis</name>
    <dbReference type="NCBI Taxonomy" id="60216"/>
    <lineage>
        <taxon>Bacteria</taxon>
        <taxon>Pseudomonadati</taxon>
        <taxon>Pseudomonadota</taxon>
        <taxon>Alphaproteobacteria</taxon>
        <taxon>Hyphomicrobiales</taxon>
        <taxon>Xanthobacteraceae</taxon>
        <taxon>Xanthobacter</taxon>
    </lineage>
</organism>
<feature type="domain" description="ATP-grasp" evidence="2">
    <location>
        <begin position="128"/>
        <end position="301"/>
    </location>
</feature>
<dbReference type="InterPro" id="IPR024710">
    <property type="entry name" value="MfnD"/>
</dbReference>
<dbReference type="InterPro" id="IPR003806">
    <property type="entry name" value="ATP-grasp_PylC-type"/>
</dbReference>
<keyword evidence="4" id="KW-1185">Reference proteome</keyword>
<accession>A0A3L7A5J3</accession>
<dbReference type="Gene3D" id="3.40.50.11770">
    <property type="match status" value="1"/>
</dbReference>
<dbReference type="PROSITE" id="PS50975">
    <property type="entry name" value="ATP_GRASP"/>
    <property type="match status" value="1"/>
</dbReference>